<comment type="function">
    <text evidence="10">Calcium-regulated non-lysosomal thiol-protease.</text>
</comment>
<dbReference type="GO" id="GO:0005509">
    <property type="term" value="F:calcium ion binding"/>
    <property type="evidence" value="ECO:0007669"/>
    <property type="project" value="UniProtKB-UniRule"/>
</dbReference>
<dbReference type="Pfam" id="PF00648">
    <property type="entry name" value="Peptidase_C2"/>
    <property type="match status" value="1"/>
</dbReference>
<keyword evidence="5 9" id="KW-0378">Hydrolase</keyword>
<evidence type="ECO:0000256" key="5">
    <source>
        <dbReference type="ARBA" id="ARBA00022801"/>
    </source>
</evidence>
<dbReference type="PANTHER" id="PTHR10183">
    <property type="entry name" value="CALPAIN"/>
    <property type="match status" value="1"/>
</dbReference>
<dbReference type="CDD" id="cd00214">
    <property type="entry name" value="Calpain_III"/>
    <property type="match status" value="1"/>
</dbReference>
<dbReference type="InterPro" id="IPR022683">
    <property type="entry name" value="Calpain_III"/>
</dbReference>
<dbReference type="InterPro" id="IPR022684">
    <property type="entry name" value="Calpain_cysteine_protease"/>
</dbReference>
<evidence type="ECO:0000256" key="8">
    <source>
        <dbReference type="PIRSR" id="PIRSR622684-1"/>
    </source>
</evidence>
<dbReference type="GeneTree" id="ENSGT00940000156092"/>
<keyword evidence="3 10" id="KW-0479">Metal-binding</keyword>
<dbReference type="Pfam" id="PF01067">
    <property type="entry name" value="Calpain_III"/>
    <property type="match status" value="1"/>
</dbReference>
<dbReference type="InterPro" id="IPR001300">
    <property type="entry name" value="Peptidase_C2_calpain_cat"/>
</dbReference>
<comment type="similarity">
    <text evidence="1 10">Belongs to the peptidase C2 family.</text>
</comment>
<dbReference type="SUPFAM" id="SSF49758">
    <property type="entry name" value="Calpain large subunit, middle domain (domain III)"/>
    <property type="match status" value="1"/>
</dbReference>
<dbReference type="AlphaFoldDB" id="A0A8K9XWN7"/>
<dbReference type="InterPro" id="IPR018247">
    <property type="entry name" value="EF_Hand_1_Ca_BS"/>
</dbReference>
<dbReference type="InterPro" id="IPR054069">
    <property type="entry name" value="CAPN3/13-like_C_EFh"/>
</dbReference>
<keyword evidence="4" id="KW-0677">Repeat</keyword>
<protein>
    <recommendedName>
        <fullName evidence="10">Calpain-3</fullName>
        <ecNumber evidence="10">3.4.22.54</ecNumber>
    </recommendedName>
</protein>
<dbReference type="PROSITE" id="PS50222">
    <property type="entry name" value="EF_HAND_2"/>
    <property type="match status" value="1"/>
</dbReference>
<evidence type="ECO:0000259" key="12">
    <source>
        <dbReference type="PROSITE" id="PS50222"/>
    </source>
</evidence>
<feature type="active site" evidence="8 9">
    <location>
        <position position="44"/>
    </location>
</feature>
<dbReference type="InterPro" id="IPR038765">
    <property type="entry name" value="Papain-like_cys_pep_sf"/>
</dbReference>
<dbReference type="FunFam" id="2.60.120.380:FF:000002">
    <property type="entry name" value="calpain-3 isoform X1"/>
    <property type="match status" value="1"/>
</dbReference>
<dbReference type="GO" id="GO:0043066">
    <property type="term" value="P:negative regulation of apoptotic process"/>
    <property type="evidence" value="ECO:0007669"/>
    <property type="project" value="TreeGrafter"/>
</dbReference>
<comment type="catalytic activity">
    <reaction evidence="10">
        <text>Broad endopeptidase activity.</text>
        <dbReference type="EC" id="3.4.22.54"/>
    </reaction>
</comment>
<evidence type="ECO:0000256" key="4">
    <source>
        <dbReference type="ARBA" id="ARBA00022737"/>
    </source>
</evidence>
<keyword evidence="2 9" id="KW-0645">Protease</keyword>
<evidence type="ECO:0000256" key="3">
    <source>
        <dbReference type="ARBA" id="ARBA00022723"/>
    </source>
</evidence>
<dbReference type="Gene3D" id="1.10.238.10">
    <property type="entry name" value="EF-hand"/>
    <property type="match status" value="1"/>
</dbReference>
<evidence type="ECO:0000313" key="14">
    <source>
        <dbReference type="Proteomes" id="UP000694395"/>
    </source>
</evidence>
<accession>A0A8K9XWN7</accession>
<dbReference type="Gene3D" id="2.60.120.380">
    <property type="match status" value="1"/>
</dbReference>
<dbReference type="PROSITE" id="PS00018">
    <property type="entry name" value="EF_HAND_1"/>
    <property type="match status" value="1"/>
</dbReference>
<reference evidence="13" key="2">
    <citation type="submission" date="2025-08" db="UniProtKB">
        <authorList>
            <consortium name="Ensembl"/>
        </authorList>
    </citation>
    <scope>IDENTIFICATION</scope>
</reference>
<dbReference type="SUPFAM" id="SSF47473">
    <property type="entry name" value="EF-hand"/>
    <property type="match status" value="1"/>
</dbReference>
<evidence type="ECO:0000256" key="2">
    <source>
        <dbReference type="ARBA" id="ARBA00022670"/>
    </source>
</evidence>
<feature type="active site" evidence="8 9">
    <location>
        <position position="201"/>
    </location>
</feature>
<dbReference type="CDD" id="cd00044">
    <property type="entry name" value="CysPc"/>
    <property type="match status" value="1"/>
</dbReference>
<dbReference type="PANTHER" id="PTHR10183:SF329">
    <property type="entry name" value="CALPAIN-3"/>
    <property type="match status" value="1"/>
</dbReference>
<dbReference type="InterPro" id="IPR011992">
    <property type="entry name" value="EF-hand-dom_pair"/>
</dbReference>
<reference evidence="13" key="3">
    <citation type="submission" date="2025-09" db="UniProtKB">
        <authorList>
            <consortium name="Ensembl"/>
        </authorList>
    </citation>
    <scope>IDENTIFICATION</scope>
</reference>
<dbReference type="GO" id="GO:0005737">
    <property type="term" value="C:cytoplasm"/>
    <property type="evidence" value="ECO:0007669"/>
    <property type="project" value="UniProtKB-SubCell"/>
</dbReference>
<dbReference type="InterPro" id="IPR033883">
    <property type="entry name" value="C2_III"/>
</dbReference>
<keyword evidence="10" id="KW-0963">Cytoplasm</keyword>
<evidence type="ECO:0000256" key="10">
    <source>
        <dbReference type="RuleBase" id="RU367132"/>
    </source>
</evidence>
<dbReference type="GO" id="GO:0006508">
    <property type="term" value="P:proteolysis"/>
    <property type="evidence" value="ECO:0007669"/>
    <property type="project" value="UniProtKB-UniRule"/>
</dbReference>
<dbReference type="Proteomes" id="UP000694395">
    <property type="component" value="Chromosome 25"/>
</dbReference>
<dbReference type="EC" id="3.4.22.54" evidence="10"/>
<feature type="domain" description="EF-hand" evidence="12">
    <location>
        <begin position="415"/>
        <end position="450"/>
    </location>
</feature>
<keyword evidence="7 10" id="KW-0106">Calcium</keyword>
<comment type="subcellular location">
    <subcellularLocation>
        <location evidence="10">Cytoplasm</location>
    </subcellularLocation>
</comment>
<dbReference type="InterPro" id="IPR000169">
    <property type="entry name" value="Pept_cys_AS"/>
</dbReference>
<dbReference type="PROSITE" id="PS50203">
    <property type="entry name" value="CALPAIN_CAT"/>
    <property type="match status" value="1"/>
</dbReference>
<dbReference type="Pfam" id="PF21875">
    <property type="entry name" value="CAPN13-like_C_EFh"/>
    <property type="match status" value="1"/>
</dbReference>
<evidence type="ECO:0000256" key="6">
    <source>
        <dbReference type="ARBA" id="ARBA00022807"/>
    </source>
</evidence>
<dbReference type="PRINTS" id="PR00704">
    <property type="entry name" value="CALPAIN"/>
</dbReference>
<sequence length="537" mass="61846">QLIHMSVCFCVSSIYILPEICENPQFIVGGASRTDICQGDLGDCWLLAAIACLTLNEKLLYRVVPQDQSYSEGYGGIFHFQFWRYGDWVDVVIDDRIPTFNNQLVFTKSAERNEFWSALLEKAYAKLHGSYEALKGGNTTEAMEDFTGGVTEFYEMKEAPKELYKIMKKALERGSMMGCSIDSLVPARFETRTVTGLVKGHAYSVTAVEESQHKASKVRLVRLRNPWGQVEWNGMSFEDFKKNYTKIEICNLTPDALEDDKIHKWTVSVNEGRWVRGCSAGGCRNYPDTFWTNPQFRLCLLEEDDDSEDNEVACSFVVSLMQKNRRKERKLGANLFTIGFAIYEVSMHGNKQHMQKDFFLFNSSKARCKSYINLREVTQRFRLSPGEYVIIPSTYEPHQEGEFILRVFSEKRNTSDLECCRSMIALVDMDGTGRLSLQEFRHLWNKIKQWQGIFRHYSSDQAGIINSYEMRNAINDAGFRLNNQLYDIITMRYANEGMNIDFDSFISCLVRLEAMFRAFQAFDQDGTIRLSVLEVSC</sequence>
<dbReference type="InterPro" id="IPR022682">
    <property type="entry name" value="Calpain_domain_III"/>
</dbReference>
<dbReference type="GO" id="GO:0004198">
    <property type="term" value="F:calcium-dependent cysteine-type endopeptidase activity"/>
    <property type="evidence" value="ECO:0007669"/>
    <property type="project" value="UniProtKB-UniRule"/>
</dbReference>
<dbReference type="SMART" id="SM00054">
    <property type="entry name" value="EFh"/>
    <property type="match status" value="2"/>
</dbReference>
<dbReference type="Ensembl" id="ENSOMYT00000164574.1">
    <property type="protein sequence ID" value="ENSOMYP00000139830.1"/>
    <property type="gene ID" value="ENSOMYG00000030652.2"/>
</dbReference>
<evidence type="ECO:0000259" key="11">
    <source>
        <dbReference type="PROSITE" id="PS50203"/>
    </source>
</evidence>
<keyword evidence="6 9" id="KW-0788">Thiol protease</keyword>
<organism evidence="13 14">
    <name type="scientific">Oncorhynchus mykiss</name>
    <name type="common">Rainbow trout</name>
    <name type="synonym">Salmo gairdneri</name>
    <dbReference type="NCBI Taxonomy" id="8022"/>
    <lineage>
        <taxon>Eukaryota</taxon>
        <taxon>Metazoa</taxon>
        <taxon>Chordata</taxon>
        <taxon>Craniata</taxon>
        <taxon>Vertebrata</taxon>
        <taxon>Euteleostomi</taxon>
        <taxon>Actinopterygii</taxon>
        <taxon>Neopterygii</taxon>
        <taxon>Teleostei</taxon>
        <taxon>Protacanthopterygii</taxon>
        <taxon>Salmoniformes</taxon>
        <taxon>Salmonidae</taxon>
        <taxon>Salmoninae</taxon>
        <taxon>Oncorhynchus</taxon>
    </lineage>
</organism>
<keyword evidence="14" id="KW-1185">Reference proteome</keyword>
<comment type="subunit">
    <text evidence="10">Homodimer.</text>
</comment>
<reference evidence="13" key="1">
    <citation type="submission" date="2020-07" db="EMBL/GenBank/DDBJ databases">
        <title>A long reads based de novo assembly of the rainbow trout Arlee double haploid line genome.</title>
        <authorList>
            <person name="Gao G."/>
            <person name="Palti Y."/>
        </authorList>
    </citation>
    <scope>NUCLEOTIDE SEQUENCE [LARGE SCALE GENOMIC DNA]</scope>
</reference>
<evidence type="ECO:0000313" key="13">
    <source>
        <dbReference type="Ensembl" id="ENSOMYP00000139830.1"/>
    </source>
</evidence>
<dbReference type="Gene3D" id="3.90.70.10">
    <property type="entry name" value="Cysteine proteinases"/>
    <property type="match status" value="1"/>
</dbReference>
<evidence type="ECO:0000256" key="9">
    <source>
        <dbReference type="PROSITE-ProRule" id="PRU00239"/>
    </source>
</evidence>
<feature type="active site" evidence="8 9">
    <location>
        <position position="225"/>
    </location>
</feature>
<proteinExistence type="inferred from homology"/>
<dbReference type="PROSITE" id="PS00139">
    <property type="entry name" value="THIOL_PROTEASE_CYS"/>
    <property type="match status" value="1"/>
</dbReference>
<evidence type="ECO:0000256" key="1">
    <source>
        <dbReference type="ARBA" id="ARBA00007623"/>
    </source>
</evidence>
<feature type="domain" description="Calpain catalytic" evidence="11">
    <location>
        <begin position="19"/>
        <end position="293"/>
    </location>
</feature>
<evidence type="ECO:0000256" key="7">
    <source>
        <dbReference type="ARBA" id="ARBA00022837"/>
    </source>
</evidence>
<dbReference type="SMART" id="SM00230">
    <property type="entry name" value="CysPc"/>
    <property type="match status" value="1"/>
</dbReference>
<dbReference type="SUPFAM" id="SSF54001">
    <property type="entry name" value="Cysteine proteinases"/>
    <property type="match status" value="1"/>
</dbReference>
<dbReference type="SMART" id="SM00720">
    <property type="entry name" value="calpain_III"/>
    <property type="match status" value="1"/>
</dbReference>
<dbReference type="InterPro" id="IPR002048">
    <property type="entry name" value="EF_hand_dom"/>
</dbReference>
<dbReference type="InterPro" id="IPR036213">
    <property type="entry name" value="Calpain_III_sf"/>
</dbReference>
<name>A0A8K9XWN7_ONCMY</name>